<feature type="domain" description="AB hydrolase-1" evidence="1">
    <location>
        <begin position="26"/>
        <end position="182"/>
    </location>
</feature>
<keyword evidence="2" id="KW-0378">Hydrolase</keyword>
<evidence type="ECO:0000313" key="3">
    <source>
        <dbReference type="Proteomes" id="UP000297453"/>
    </source>
</evidence>
<dbReference type="OrthoDB" id="9776303at2"/>
<dbReference type="InterPro" id="IPR029058">
    <property type="entry name" value="AB_hydrolase_fold"/>
</dbReference>
<comment type="caution">
    <text evidence="2">The sequence shown here is derived from an EMBL/GenBank/DDBJ whole genome shotgun (WGS) entry which is preliminary data.</text>
</comment>
<dbReference type="EMBL" id="RQEP01000012">
    <property type="protein sequence ID" value="TGK04058.1"/>
    <property type="molecule type" value="Genomic_DNA"/>
</dbReference>
<dbReference type="AlphaFoldDB" id="A0A4R9FYC8"/>
<evidence type="ECO:0000313" key="2">
    <source>
        <dbReference type="EMBL" id="TGK04058.1"/>
    </source>
</evidence>
<gene>
    <name evidence="2" type="ORF">EHO59_10875</name>
</gene>
<keyword evidence="3" id="KW-1185">Reference proteome</keyword>
<sequence>MLEFDLEIDGASIRISKFEQENKDLPVLIFLHDSLGCISLWKNFPNQLAETANCNSIVYDRVGYGKSSPFPPKKRDNSYLEKEADILHRIIQELNIEKAILFGHSDGGSIALIAASKYPEQIIGVITEGAHVFVEEITLDGIREAVIAYNTTKLKQALEKYHSDKAEAVFQAWANTWLSNEFRNWNIESFLPSIRCPVLVLQGENDEYGSEDQVSSIAGKVSGASTKKIIPSAKHSPHKETPDIVIKEASEFIRTLRGLRNESAL</sequence>
<dbReference type="GO" id="GO:0016787">
    <property type="term" value="F:hydrolase activity"/>
    <property type="evidence" value="ECO:0007669"/>
    <property type="project" value="UniProtKB-KW"/>
</dbReference>
<dbReference type="SUPFAM" id="SSF53474">
    <property type="entry name" value="alpha/beta-Hydrolases"/>
    <property type="match status" value="1"/>
</dbReference>
<dbReference type="InterPro" id="IPR000073">
    <property type="entry name" value="AB_hydrolase_1"/>
</dbReference>
<dbReference type="Proteomes" id="UP000297453">
    <property type="component" value="Unassembled WGS sequence"/>
</dbReference>
<proteinExistence type="predicted"/>
<evidence type="ECO:0000259" key="1">
    <source>
        <dbReference type="Pfam" id="PF00561"/>
    </source>
</evidence>
<protein>
    <submittedName>
        <fullName evidence="2">Alpha/beta hydrolase</fullName>
    </submittedName>
</protein>
<dbReference type="PANTHER" id="PTHR43689">
    <property type="entry name" value="HYDROLASE"/>
    <property type="match status" value="1"/>
</dbReference>
<reference evidence="2" key="1">
    <citation type="journal article" date="2019" name="PLoS Negl. Trop. Dis.">
        <title>Revisiting the worldwide diversity of Leptospira species in the environment.</title>
        <authorList>
            <person name="Vincent A.T."/>
            <person name="Schiettekatte O."/>
            <person name="Bourhy P."/>
            <person name="Veyrier F.J."/>
            <person name="Picardeau M."/>
        </authorList>
    </citation>
    <scope>NUCLEOTIDE SEQUENCE [LARGE SCALE GENOMIC DNA]</scope>
    <source>
        <strain evidence="2">SSS9</strain>
    </source>
</reference>
<organism evidence="2 3">
    <name type="scientific">Leptospira semungkisensis</name>
    <dbReference type="NCBI Taxonomy" id="2484985"/>
    <lineage>
        <taxon>Bacteria</taxon>
        <taxon>Pseudomonadati</taxon>
        <taxon>Spirochaetota</taxon>
        <taxon>Spirochaetia</taxon>
        <taxon>Leptospirales</taxon>
        <taxon>Leptospiraceae</taxon>
        <taxon>Leptospira</taxon>
    </lineage>
</organism>
<name>A0A4R9FYC8_9LEPT</name>
<dbReference type="PANTHER" id="PTHR43689:SF8">
    <property type="entry name" value="ALPHA_BETA-HYDROLASES SUPERFAMILY PROTEIN"/>
    <property type="match status" value="1"/>
</dbReference>
<dbReference type="Pfam" id="PF00561">
    <property type="entry name" value="Abhydrolase_1"/>
    <property type="match status" value="1"/>
</dbReference>
<dbReference type="Gene3D" id="3.40.50.1820">
    <property type="entry name" value="alpha/beta hydrolase"/>
    <property type="match status" value="1"/>
</dbReference>
<accession>A0A4R9FYC8</accession>